<evidence type="ECO:0000313" key="1">
    <source>
        <dbReference type="EMBL" id="EFX60629.1"/>
    </source>
</evidence>
<dbReference type="AlphaFoldDB" id="E9I5V2"/>
<dbReference type="InParanoid" id="E9I5V2"/>
<dbReference type="OrthoDB" id="6347963at2759"/>
<organism evidence="1 2">
    <name type="scientific">Daphnia pulex</name>
    <name type="common">Water flea</name>
    <dbReference type="NCBI Taxonomy" id="6669"/>
    <lineage>
        <taxon>Eukaryota</taxon>
        <taxon>Metazoa</taxon>
        <taxon>Ecdysozoa</taxon>
        <taxon>Arthropoda</taxon>
        <taxon>Crustacea</taxon>
        <taxon>Branchiopoda</taxon>
        <taxon>Diplostraca</taxon>
        <taxon>Cladocera</taxon>
        <taxon>Anomopoda</taxon>
        <taxon>Daphniidae</taxon>
        <taxon>Daphnia</taxon>
    </lineage>
</organism>
<evidence type="ECO:0000313" key="2">
    <source>
        <dbReference type="Proteomes" id="UP000000305"/>
    </source>
</evidence>
<reference evidence="1 2" key="1">
    <citation type="journal article" date="2011" name="Science">
        <title>The ecoresponsive genome of Daphnia pulex.</title>
        <authorList>
            <person name="Colbourne J.K."/>
            <person name="Pfrender M.E."/>
            <person name="Gilbert D."/>
            <person name="Thomas W.K."/>
            <person name="Tucker A."/>
            <person name="Oakley T.H."/>
            <person name="Tokishita S."/>
            <person name="Aerts A."/>
            <person name="Arnold G.J."/>
            <person name="Basu M.K."/>
            <person name="Bauer D.J."/>
            <person name="Caceres C.E."/>
            <person name="Carmel L."/>
            <person name="Casola C."/>
            <person name="Choi J.H."/>
            <person name="Detter J.C."/>
            <person name="Dong Q."/>
            <person name="Dusheyko S."/>
            <person name="Eads B.D."/>
            <person name="Frohlich T."/>
            <person name="Geiler-Samerotte K.A."/>
            <person name="Gerlach D."/>
            <person name="Hatcher P."/>
            <person name="Jogdeo S."/>
            <person name="Krijgsveld J."/>
            <person name="Kriventseva E.V."/>
            <person name="Kultz D."/>
            <person name="Laforsch C."/>
            <person name="Lindquist E."/>
            <person name="Lopez J."/>
            <person name="Manak J.R."/>
            <person name="Muller J."/>
            <person name="Pangilinan J."/>
            <person name="Patwardhan R.P."/>
            <person name="Pitluck S."/>
            <person name="Pritham E.J."/>
            <person name="Rechtsteiner A."/>
            <person name="Rho M."/>
            <person name="Rogozin I.B."/>
            <person name="Sakarya O."/>
            <person name="Salamov A."/>
            <person name="Schaack S."/>
            <person name="Shapiro H."/>
            <person name="Shiga Y."/>
            <person name="Skalitzky C."/>
            <person name="Smith Z."/>
            <person name="Souvorov A."/>
            <person name="Sung W."/>
            <person name="Tang Z."/>
            <person name="Tsuchiya D."/>
            <person name="Tu H."/>
            <person name="Vos H."/>
            <person name="Wang M."/>
            <person name="Wolf Y.I."/>
            <person name="Yamagata H."/>
            <person name="Yamada T."/>
            <person name="Ye Y."/>
            <person name="Shaw J.R."/>
            <person name="Andrews J."/>
            <person name="Crease T.J."/>
            <person name="Tang H."/>
            <person name="Lucas S.M."/>
            <person name="Robertson H.M."/>
            <person name="Bork P."/>
            <person name="Koonin E.V."/>
            <person name="Zdobnov E.M."/>
            <person name="Grigoriev I.V."/>
            <person name="Lynch M."/>
            <person name="Boore J.L."/>
        </authorList>
    </citation>
    <scope>NUCLEOTIDE SEQUENCE [LARGE SCALE GENOMIC DNA]</scope>
</reference>
<protein>
    <submittedName>
        <fullName evidence="1">Uncharacterized protein</fullName>
    </submittedName>
</protein>
<keyword evidence="2" id="KW-1185">Reference proteome</keyword>
<dbReference type="HOGENOM" id="CLU_2239294_0_0_1"/>
<name>E9I5V2_DAPPU</name>
<proteinExistence type="predicted"/>
<accession>E9I5V2</accession>
<dbReference type="PANTHER" id="PTHR35180:SF4">
    <property type="entry name" value="PROTEIN CBG06219"/>
    <property type="match status" value="1"/>
</dbReference>
<dbReference type="EMBL" id="GL735913">
    <property type="protein sequence ID" value="EFX60629.1"/>
    <property type="molecule type" value="Genomic_DNA"/>
</dbReference>
<sequence>MMVLTNAQYFDSLEVETRDNPTAYLREKRQIAVVPQFVTTNLVQPNILDPASGCFWSGTAPFCIPACGKSYQEMLTDKRGDGKRCWTGYKKRCCPLPAGVSKVLG</sequence>
<dbReference type="Proteomes" id="UP000000305">
    <property type="component" value="Unassembled WGS sequence"/>
</dbReference>
<dbReference type="PANTHER" id="PTHR35180">
    <property type="entry name" value="PROTEIN CBG06219"/>
    <property type="match status" value="1"/>
</dbReference>
<gene>
    <name evidence="1" type="ORF">DAPPUDRAFT_307976</name>
</gene>
<dbReference type="KEGG" id="dpx:DAPPUDRAFT_307976"/>
<dbReference type="PhylomeDB" id="E9I5V2"/>